<evidence type="ECO:0000313" key="8">
    <source>
        <dbReference type="Proteomes" id="UP001500984"/>
    </source>
</evidence>
<keyword evidence="1" id="KW-0805">Transcription regulation</keyword>
<evidence type="ECO:0000313" key="7">
    <source>
        <dbReference type="EMBL" id="GAA2095498.1"/>
    </source>
</evidence>
<evidence type="ECO:0000256" key="2">
    <source>
        <dbReference type="ARBA" id="ARBA00023125"/>
    </source>
</evidence>
<protein>
    <recommendedName>
        <fullName evidence="6">HTH tetR-type domain-containing protein</fullName>
    </recommendedName>
</protein>
<dbReference type="PANTHER" id="PTHR30055">
    <property type="entry name" value="HTH-TYPE TRANSCRIPTIONAL REGULATOR RUTR"/>
    <property type="match status" value="1"/>
</dbReference>
<dbReference type="PROSITE" id="PS50977">
    <property type="entry name" value="HTH_TETR_2"/>
    <property type="match status" value="1"/>
</dbReference>
<comment type="caution">
    <text evidence="7">The sequence shown here is derived from an EMBL/GenBank/DDBJ whole genome shotgun (WGS) entry which is preliminary data.</text>
</comment>
<evidence type="ECO:0000256" key="5">
    <source>
        <dbReference type="SAM" id="MobiDB-lite"/>
    </source>
</evidence>
<keyword evidence="2 4" id="KW-0238">DNA-binding</keyword>
<evidence type="ECO:0000256" key="3">
    <source>
        <dbReference type="ARBA" id="ARBA00023163"/>
    </source>
</evidence>
<gene>
    <name evidence="7" type="ORF">GCM10009823_15110</name>
</gene>
<sequence length="219" mass="23360">MIARASNTLWGMSETPPPTGDAPRGLTPTARRTRTAIMTAAIELLATRPEAPMTEIAEAAGVSRSTLHRYFADRSALKGALDELAAAQWQAAVHDARLDEGTGLEAFRRLCGEVLGRLDVLAWWMISPDLAEETSGDCDSPDPEDAAISSALLRGRADGSIDPAVDPEWLASFLWAVLYAVRFLPAGGRMSAFEAREQGMRTLLKAAAADPGAALLDTL</sequence>
<keyword evidence="3" id="KW-0804">Transcription</keyword>
<organism evidence="7 8">
    <name type="scientific">Brevibacterium salitolerans</name>
    <dbReference type="NCBI Taxonomy" id="1403566"/>
    <lineage>
        <taxon>Bacteria</taxon>
        <taxon>Bacillati</taxon>
        <taxon>Actinomycetota</taxon>
        <taxon>Actinomycetes</taxon>
        <taxon>Micrococcales</taxon>
        <taxon>Brevibacteriaceae</taxon>
        <taxon>Brevibacterium</taxon>
    </lineage>
</organism>
<reference evidence="7 8" key="1">
    <citation type="journal article" date="2019" name="Int. J. Syst. Evol. Microbiol.">
        <title>The Global Catalogue of Microorganisms (GCM) 10K type strain sequencing project: providing services to taxonomists for standard genome sequencing and annotation.</title>
        <authorList>
            <consortium name="The Broad Institute Genomics Platform"/>
            <consortium name="The Broad Institute Genome Sequencing Center for Infectious Disease"/>
            <person name="Wu L."/>
            <person name="Ma J."/>
        </authorList>
    </citation>
    <scope>NUCLEOTIDE SEQUENCE [LARGE SCALE GENOMIC DNA]</scope>
    <source>
        <strain evidence="7 8">JCM 15900</strain>
    </source>
</reference>
<dbReference type="InterPro" id="IPR001647">
    <property type="entry name" value="HTH_TetR"/>
</dbReference>
<dbReference type="InterPro" id="IPR050109">
    <property type="entry name" value="HTH-type_TetR-like_transc_reg"/>
</dbReference>
<feature type="domain" description="HTH tetR-type" evidence="6">
    <location>
        <begin position="31"/>
        <end position="89"/>
    </location>
</feature>
<dbReference type="Proteomes" id="UP001500984">
    <property type="component" value="Unassembled WGS sequence"/>
</dbReference>
<dbReference type="Pfam" id="PF00440">
    <property type="entry name" value="TetR_N"/>
    <property type="match status" value="1"/>
</dbReference>
<dbReference type="InterPro" id="IPR009057">
    <property type="entry name" value="Homeodomain-like_sf"/>
</dbReference>
<dbReference type="SUPFAM" id="SSF48498">
    <property type="entry name" value="Tetracyclin repressor-like, C-terminal domain"/>
    <property type="match status" value="1"/>
</dbReference>
<feature type="compositionally biased region" description="Polar residues" evidence="5">
    <location>
        <begin position="1"/>
        <end position="10"/>
    </location>
</feature>
<dbReference type="EMBL" id="BAAAPZ010000004">
    <property type="protein sequence ID" value="GAA2095498.1"/>
    <property type="molecule type" value="Genomic_DNA"/>
</dbReference>
<keyword evidence="8" id="KW-1185">Reference proteome</keyword>
<accession>A0ABN2WNY1</accession>
<proteinExistence type="predicted"/>
<evidence type="ECO:0000256" key="1">
    <source>
        <dbReference type="ARBA" id="ARBA00023015"/>
    </source>
</evidence>
<evidence type="ECO:0000259" key="6">
    <source>
        <dbReference type="PROSITE" id="PS50977"/>
    </source>
</evidence>
<evidence type="ECO:0000256" key="4">
    <source>
        <dbReference type="PROSITE-ProRule" id="PRU00335"/>
    </source>
</evidence>
<dbReference type="Gene3D" id="1.10.357.10">
    <property type="entry name" value="Tetracycline Repressor, domain 2"/>
    <property type="match status" value="1"/>
</dbReference>
<dbReference type="InterPro" id="IPR036271">
    <property type="entry name" value="Tet_transcr_reg_TetR-rel_C_sf"/>
</dbReference>
<feature type="DNA-binding region" description="H-T-H motif" evidence="4">
    <location>
        <begin position="52"/>
        <end position="71"/>
    </location>
</feature>
<dbReference type="SUPFAM" id="SSF46689">
    <property type="entry name" value="Homeodomain-like"/>
    <property type="match status" value="1"/>
</dbReference>
<dbReference type="PANTHER" id="PTHR30055:SF234">
    <property type="entry name" value="HTH-TYPE TRANSCRIPTIONAL REGULATOR BETI"/>
    <property type="match status" value="1"/>
</dbReference>
<name>A0ABN2WNY1_9MICO</name>
<feature type="region of interest" description="Disordered" evidence="5">
    <location>
        <begin position="1"/>
        <end position="27"/>
    </location>
</feature>